<dbReference type="EMBL" id="JAEAOA010000537">
    <property type="protein sequence ID" value="KAK3589039.1"/>
    <property type="molecule type" value="Genomic_DNA"/>
</dbReference>
<evidence type="ECO:0000313" key="1">
    <source>
        <dbReference type="EMBL" id="KAK3589039.1"/>
    </source>
</evidence>
<feature type="non-terminal residue" evidence="1">
    <location>
        <position position="51"/>
    </location>
</feature>
<feature type="non-terminal residue" evidence="1">
    <location>
        <position position="1"/>
    </location>
</feature>
<reference evidence="1" key="2">
    <citation type="journal article" date="2021" name="Genome Biol. Evol.">
        <title>Developing a high-quality reference genome for a parasitic bivalve with doubly uniparental inheritance (Bivalvia: Unionida).</title>
        <authorList>
            <person name="Smith C.H."/>
        </authorList>
    </citation>
    <scope>NUCLEOTIDE SEQUENCE</scope>
    <source>
        <strain evidence="1">CHS0354</strain>
        <tissue evidence="1">Mantle</tissue>
    </source>
</reference>
<name>A0AAE0SC72_9BIVA</name>
<protein>
    <submittedName>
        <fullName evidence="1">Uncharacterized protein</fullName>
    </submittedName>
</protein>
<evidence type="ECO:0000313" key="2">
    <source>
        <dbReference type="Proteomes" id="UP001195483"/>
    </source>
</evidence>
<reference evidence="1" key="3">
    <citation type="submission" date="2023-05" db="EMBL/GenBank/DDBJ databases">
        <authorList>
            <person name="Smith C.H."/>
        </authorList>
    </citation>
    <scope>NUCLEOTIDE SEQUENCE</scope>
    <source>
        <strain evidence="1">CHS0354</strain>
        <tissue evidence="1">Mantle</tissue>
    </source>
</reference>
<reference evidence="1" key="1">
    <citation type="journal article" date="2021" name="Genome Biol. Evol.">
        <title>A High-Quality Reference Genome for a Parasitic Bivalve with Doubly Uniparental Inheritance (Bivalvia: Unionida).</title>
        <authorList>
            <person name="Smith C.H."/>
        </authorList>
    </citation>
    <scope>NUCLEOTIDE SEQUENCE</scope>
    <source>
        <strain evidence="1">CHS0354</strain>
    </source>
</reference>
<proteinExistence type="predicted"/>
<organism evidence="1 2">
    <name type="scientific">Potamilus streckersoni</name>
    <dbReference type="NCBI Taxonomy" id="2493646"/>
    <lineage>
        <taxon>Eukaryota</taxon>
        <taxon>Metazoa</taxon>
        <taxon>Spiralia</taxon>
        <taxon>Lophotrochozoa</taxon>
        <taxon>Mollusca</taxon>
        <taxon>Bivalvia</taxon>
        <taxon>Autobranchia</taxon>
        <taxon>Heteroconchia</taxon>
        <taxon>Palaeoheterodonta</taxon>
        <taxon>Unionida</taxon>
        <taxon>Unionoidea</taxon>
        <taxon>Unionidae</taxon>
        <taxon>Ambleminae</taxon>
        <taxon>Lampsilini</taxon>
        <taxon>Potamilus</taxon>
    </lineage>
</organism>
<sequence length="51" mass="5649">RQVCARTFLCSVTGISPPLDSTEHSWPCSGEERAFGSNLKIRLSESLKPEQ</sequence>
<dbReference type="AlphaFoldDB" id="A0AAE0SC72"/>
<keyword evidence="2" id="KW-1185">Reference proteome</keyword>
<dbReference type="Proteomes" id="UP001195483">
    <property type="component" value="Unassembled WGS sequence"/>
</dbReference>
<gene>
    <name evidence="1" type="ORF">CHS0354_007988</name>
</gene>
<accession>A0AAE0SC72</accession>
<comment type="caution">
    <text evidence="1">The sequence shown here is derived from an EMBL/GenBank/DDBJ whole genome shotgun (WGS) entry which is preliminary data.</text>
</comment>